<dbReference type="Proteomes" id="UP000321367">
    <property type="component" value="Unassembled WGS sequence"/>
</dbReference>
<dbReference type="Gene3D" id="2.160.10.10">
    <property type="entry name" value="Hexapeptide repeat proteins"/>
    <property type="match status" value="1"/>
</dbReference>
<name>A0A5C6ZV39_9FLAO</name>
<proteinExistence type="predicted"/>
<accession>A0A5C6ZV39</accession>
<gene>
    <name evidence="1" type="ORF">ES724_08090</name>
</gene>
<dbReference type="OrthoDB" id="9812571at2"/>
<dbReference type="AlphaFoldDB" id="A0A5C6ZV39"/>
<evidence type="ECO:0000313" key="2">
    <source>
        <dbReference type="Proteomes" id="UP000321367"/>
    </source>
</evidence>
<protein>
    <recommendedName>
        <fullName evidence="3">Acyltransferase</fullName>
    </recommendedName>
</protein>
<dbReference type="RefSeq" id="WP_146931929.1">
    <property type="nucleotide sequence ID" value="NZ_CBCSHZ010000006.1"/>
</dbReference>
<comment type="caution">
    <text evidence="1">The sequence shown here is derived from an EMBL/GenBank/DDBJ whole genome shotgun (WGS) entry which is preliminary data.</text>
</comment>
<dbReference type="PANTHER" id="PTHR23416">
    <property type="entry name" value="SIALIC ACID SYNTHASE-RELATED"/>
    <property type="match status" value="1"/>
</dbReference>
<dbReference type="SUPFAM" id="SSF51161">
    <property type="entry name" value="Trimeric LpxA-like enzymes"/>
    <property type="match status" value="1"/>
</dbReference>
<dbReference type="EMBL" id="VORY01000007">
    <property type="protein sequence ID" value="TXD93876.1"/>
    <property type="molecule type" value="Genomic_DNA"/>
</dbReference>
<dbReference type="InterPro" id="IPR051159">
    <property type="entry name" value="Hexapeptide_acetyltransf"/>
</dbReference>
<keyword evidence="2" id="KW-1185">Reference proteome</keyword>
<organism evidence="1 2">
    <name type="scientific">Gillisia hiemivivida</name>
    <dbReference type="NCBI Taxonomy" id="291190"/>
    <lineage>
        <taxon>Bacteria</taxon>
        <taxon>Pseudomonadati</taxon>
        <taxon>Bacteroidota</taxon>
        <taxon>Flavobacteriia</taxon>
        <taxon>Flavobacteriales</taxon>
        <taxon>Flavobacteriaceae</taxon>
        <taxon>Gillisia</taxon>
    </lineage>
</organism>
<evidence type="ECO:0000313" key="1">
    <source>
        <dbReference type="EMBL" id="TXD93876.1"/>
    </source>
</evidence>
<reference evidence="1 2" key="1">
    <citation type="submission" date="2019-08" db="EMBL/GenBank/DDBJ databases">
        <title>Genome sequence of Gillisia hiemivivida IC154 (type strain).</title>
        <authorList>
            <person name="Bowman J.P."/>
        </authorList>
    </citation>
    <scope>NUCLEOTIDE SEQUENCE [LARGE SCALE GENOMIC DNA]</scope>
    <source>
        <strain evidence="1 2">IC154</strain>
    </source>
</reference>
<evidence type="ECO:0008006" key="3">
    <source>
        <dbReference type="Google" id="ProtNLM"/>
    </source>
</evidence>
<dbReference type="InterPro" id="IPR011004">
    <property type="entry name" value="Trimer_LpxA-like_sf"/>
</dbReference>
<sequence>MGSNTKIHSGNNIFGKSSFSIGENSRIINDHFIDLWNNITIGNNIWIAGRGSQFWTHGSIHTKKGTKDLGINIKVNVYISSNTSIAPGVTIENDNLIGLGSVVSKSILTKGNIVAGN</sequence>